<keyword evidence="1" id="KW-1277">Toxin-antitoxin system</keyword>
<proteinExistence type="predicted"/>
<dbReference type="Gene3D" id="3.30.2310.20">
    <property type="entry name" value="RelE-like"/>
    <property type="match status" value="1"/>
</dbReference>
<evidence type="ECO:0000313" key="2">
    <source>
        <dbReference type="EMBL" id="QQR36879.1"/>
    </source>
</evidence>
<dbReference type="Proteomes" id="UP000595460">
    <property type="component" value="Chromosome"/>
</dbReference>
<name>A0ABX7C0V0_9HYPH</name>
<dbReference type="InterPro" id="IPR007712">
    <property type="entry name" value="RelE/ParE_toxin"/>
</dbReference>
<dbReference type="EMBL" id="CP068047">
    <property type="protein sequence ID" value="QQR36879.1"/>
    <property type="molecule type" value="Genomic_DNA"/>
</dbReference>
<dbReference type="RefSeq" id="WP_201659706.1">
    <property type="nucleotide sequence ID" value="NZ_CP068047.1"/>
</dbReference>
<protein>
    <submittedName>
        <fullName evidence="2">Type II toxin-antitoxin system RelE/ParE family toxin</fullName>
    </submittedName>
</protein>
<dbReference type="Pfam" id="PF05016">
    <property type="entry name" value="ParE_toxin"/>
    <property type="match status" value="1"/>
</dbReference>
<evidence type="ECO:0000313" key="3">
    <source>
        <dbReference type="Proteomes" id="UP000595460"/>
    </source>
</evidence>
<organism evidence="2 3">
    <name type="scientific">Devosia oryziradicis</name>
    <dbReference type="NCBI Taxonomy" id="2801335"/>
    <lineage>
        <taxon>Bacteria</taxon>
        <taxon>Pseudomonadati</taxon>
        <taxon>Pseudomonadota</taxon>
        <taxon>Alphaproteobacteria</taxon>
        <taxon>Hyphomicrobiales</taxon>
        <taxon>Devosiaceae</taxon>
        <taxon>Devosia</taxon>
    </lineage>
</organism>
<accession>A0ABX7C0V0</accession>
<dbReference type="InterPro" id="IPR035093">
    <property type="entry name" value="RelE/ParE_toxin_dom_sf"/>
</dbReference>
<reference evidence="2 3" key="1">
    <citation type="submission" date="2021-01" db="EMBL/GenBank/DDBJ databases">
        <title>Genome seq and assembly of Devosia sp. G19.</title>
        <authorList>
            <person name="Chhetri G."/>
        </authorList>
    </citation>
    <scope>NUCLEOTIDE SEQUENCE [LARGE SCALE GENOMIC DNA]</scope>
    <source>
        <strain evidence="2 3">G19</strain>
    </source>
</reference>
<gene>
    <name evidence="2" type="ORF">JI749_04405</name>
</gene>
<sequence length="67" mass="7592">MRIVFSDESRRDLRGITGFIAADSRSRARSYVAELASACTSLADQPLRYPLIPNYESLALRRRPYGN</sequence>
<keyword evidence="3" id="KW-1185">Reference proteome</keyword>
<evidence type="ECO:0000256" key="1">
    <source>
        <dbReference type="ARBA" id="ARBA00022649"/>
    </source>
</evidence>